<dbReference type="Gene3D" id="3.40.50.2300">
    <property type="match status" value="2"/>
</dbReference>
<dbReference type="PANTHER" id="PTHR30483:SF6">
    <property type="entry name" value="PERIPLASMIC BINDING PROTEIN OF ABC TRANSPORTER FOR NATURAL AMINO ACIDS"/>
    <property type="match status" value="1"/>
</dbReference>
<comment type="caution">
    <text evidence="3">The sequence shown here is derived from an EMBL/GenBank/DDBJ whole genome shotgun (WGS) entry which is preliminary data.</text>
</comment>
<reference evidence="3" key="1">
    <citation type="submission" date="2019-08" db="EMBL/GenBank/DDBJ databases">
        <authorList>
            <person name="Kucharzyk K."/>
            <person name="Murdoch R.W."/>
            <person name="Higgins S."/>
            <person name="Loffler F."/>
        </authorList>
    </citation>
    <scope>NUCLEOTIDE SEQUENCE</scope>
</reference>
<dbReference type="InterPro" id="IPR028081">
    <property type="entry name" value="Leu-bd"/>
</dbReference>
<dbReference type="SUPFAM" id="SSF53822">
    <property type="entry name" value="Periplasmic binding protein-like I"/>
    <property type="match status" value="1"/>
</dbReference>
<name>A0A644V4E3_9ZZZZ</name>
<dbReference type="InterPro" id="IPR028082">
    <property type="entry name" value="Peripla_BP_I"/>
</dbReference>
<feature type="domain" description="Leucine-binding protein" evidence="2">
    <location>
        <begin position="27"/>
        <end position="373"/>
    </location>
</feature>
<protein>
    <submittedName>
        <fullName evidence="3">Leu/Ile/Val-binding protein</fullName>
    </submittedName>
</protein>
<dbReference type="AlphaFoldDB" id="A0A644V4E3"/>
<evidence type="ECO:0000256" key="1">
    <source>
        <dbReference type="ARBA" id="ARBA00022729"/>
    </source>
</evidence>
<organism evidence="3">
    <name type="scientific">bioreactor metagenome</name>
    <dbReference type="NCBI Taxonomy" id="1076179"/>
    <lineage>
        <taxon>unclassified sequences</taxon>
        <taxon>metagenomes</taxon>
        <taxon>ecological metagenomes</taxon>
    </lineage>
</organism>
<proteinExistence type="predicted"/>
<sequence length="385" mass="42238">MKKLVGVLVLLLVAATASFGQVVTNEWQIPFLNALTGAIASIGEYLHWGANYAAEEINAAGGIAGKPVKIIPVDVALDPQKGSVEMARIVKDTLVALGPVPEPVIMAAMPIAVENGMMSITATTSYEYAAPYLPWTLSWFPPTEDRLATLIAAYLNQFNDIKTVVQFVEPMGPWPGMAKGHSKAIADKKLKEVKVDVPIDAVSFGPIVVRAMAQKPDAIILACNAEKAAKIIKELRGLGWKKMNHILVFSSADTPELYTTSPKDVEGVQIYNYTNDDLDTPRWNAFKKAYMADHKGTQVPSLAPNYYDAVYMIKEAIEKTGVTGDPKKLKEERKKIADYLQNVKGFKGLLFEWDNVNGVAMTKPTYIFEIRNGRKNLVLEVKPGL</sequence>
<evidence type="ECO:0000259" key="2">
    <source>
        <dbReference type="Pfam" id="PF13458"/>
    </source>
</evidence>
<dbReference type="Pfam" id="PF13458">
    <property type="entry name" value="Peripla_BP_6"/>
    <property type="match status" value="1"/>
</dbReference>
<gene>
    <name evidence="3" type="ORF">SDC9_31666</name>
</gene>
<evidence type="ECO:0000313" key="3">
    <source>
        <dbReference type="EMBL" id="MPL85693.1"/>
    </source>
</evidence>
<keyword evidence="1" id="KW-0732">Signal</keyword>
<accession>A0A644V4E3</accession>
<dbReference type="InterPro" id="IPR051010">
    <property type="entry name" value="BCAA_transport"/>
</dbReference>
<dbReference type="PANTHER" id="PTHR30483">
    <property type="entry name" value="LEUCINE-SPECIFIC-BINDING PROTEIN"/>
    <property type="match status" value="1"/>
</dbReference>
<dbReference type="EMBL" id="VSSQ01000209">
    <property type="protein sequence ID" value="MPL85693.1"/>
    <property type="molecule type" value="Genomic_DNA"/>
</dbReference>